<keyword evidence="6 7" id="KW-0472">Membrane</keyword>
<organism evidence="9 10">
    <name type="scientific">[Clostridium] fimetarium</name>
    <dbReference type="NCBI Taxonomy" id="99656"/>
    <lineage>
        <taxon>Bacteria</taxon>
        <taxon>Bacillati</taxon>
        <taxon>Bacillota</taxon>
        <taxon>Clostridia</taxon>
        <taxon>Lachnospirales</taxon>
        <taxon>Lachnospiraceae</taxon>
    </lineage>
</organism>
<feature type="transmembrane region" description="Helical" evidence="7">
    <location>
        <begin position="162"/>
        <end position="182"/>
    </location>
</feature>
<dbReference type="Gene3D" id="3.40.720.10">
    <property type="entry name" value="Alkaline Phosphatase, subunit A"/>
    <property type="match status" value="1"/>
</dbReference>
<feature type="domain" description="Sulfatase N-terminal" evidence="8">
    <location>
        <begin position="241"/>
        <end position="505"/>
    </location>
</feature>
<gene>
    <name evidence="9" type="ORF">SAMN05421659_103161</name>
</gene>
<feature type="transmembrane region" description="Helical" evidence="7">
    <location>
        <begin position="20"/>
        <end position="39"/>
    </location>
</feature>
<evidence type="ECO:0000256" key="4">
    <source>
        <dbReference type="ARBA" id="ARBA00022692"/>
    </source>
</evidence>
<keyword evidence="3" id="KW-1003">Cell membrane</keyword>
<dbReference type="InterPro" id="IPR000917">
    <property type="entry name" value="Sulfatase_N"/>
</dbReference>
<dbReference type="STRING" id="99656.SAMN05421659_103161"/>
<protein>
    <submittedName>
        <fullName evidence="9">Phosphoglycerol transferase MdoB</fullName>
    </submittedName>
</protein>
<dbReference type="AlphaFoldDB" id="A0A1I0NJT9"/>
<dbReference type="EMBL" id="FOJI01000003">
    <property type="protein sequence ID" value="SEW01656.1"/>
    <property type="molecule type" value="Genomic_DNA"/>
</dbReference>
<feature type="transmembrane region" description="Helical" evidence="7">
    <location>
        <begin position="116"/>
        <end position="142"/>
    </location>
</feature>
<dbReference type="OrthoDB" id="243547at2"/>
<keyword evidence="9" id="KW-0808">Transferase</keyword>
<reference evidence="9 10" key="1">
    <citation type="submission" date="2016-10" db="EMBL/GenBank/DDBJ databases">
        <authorList>
            <person name="de Groot N.N."/>
        </authorList>
    </citation>
    <scope>NUCLEOTIDE SEQUENCE [LARGE SCALE GENOMIC DNA]</scope>
    <source>
        <strain evidence="9 10">DSM 9179</strain>
    </source>
</reference>
<dbReference type="CDD" id="cd16015">
    <property type="entry name" value="LTA_synthase"/>
    <property type="match status" value="1"/>
</dbReference>
<evidence type="ECO:0000256" key="3">
    <source>
        <dbReference type="ARBA" id="ARBA00022475"/>
    </source>
</evidence>
<dbReference type="SUPFAM" id="SSF53649">
    <property type="entry name" value="Alkaline phosphatase-like"/>
    <property type="match status" value="1"/>
</dbReference>
<evidence type="ECO:0000256" key="1">
    <source>
        <dbReference type="ARBA" id="ARBA00004651"/>
    </source>
</evidence>
<evidence type="ECO:0000256" key="5">
    <source>
        <dbReference type="ARBA" id="ARBA00022989"/>
    </source>
</evidence>
<dbReference type="InterPro" id="IPR050448">
    <property type="entry name" value="OpgB/LTA_synthase_biosynth"/>
</dbReference>
<keyword evidence="4 7" id="KW-0812">Transmembrane</keyword>
<comment type="pathway">
    <text evidence="2">Cell wall biogenesis; lipoteichoic acid biosynthesis.</text>
</comment>
<dbReference type="Pfam" id="PF00884">
    <property type="entry name" value="Sulfatase"/>
    <property type="match status" value="1"/>
</dbReference>
<dbReference type="Proteomes" id="UP000199701">
    <property type="component" value="Unassembled WGS sequence"/>
</dbReference>
<feature type="transmembrane region" description="Helical" evidence="7">
    <location>
        <begin position="51"/>
        <end position="69"/>
    </location>
</feature>
<dbReference type="InterPro" id="IPR017850">
    <property type="entry name" value="Alkaline_phosphatase_core_sf"/>
</dbReference>
<proteinExistence type="predicted"/>
<evidence type="ECO:0000256" key="2">
    <source>
        <dbReference type="ARBA" id="ARBA00004936"/>
    </source>
</evidence>
<evidence type="ECO:0000259" key="8">
    <source>
        <dbReference type="Pfam" id="PF00884"/>
    </source>
</evidence>
<accession>A0A1I0NJT9</accession>
<sequence length="659" mass="74632">MKEKLKPFVKRKLQSELLQIALIGIILNLIIECLSRRSLMGVLTPFTNPIIFIYNAFIIMTTLSLALLIKKKIFTYTLVSVLWLACGITDFVVLAARKTPFTAMDLYLIKDAIKIIPIYMNTFQIGATILGIVLVIVALVIWWFKSPIYKGKMNYFRSAAKFGIMAAGLTLATNALLLNSMLEDNFGNLGNAYKQYGFAYCFSCSVLSRGISKPDNYSVESIQQLKAQIESNSTEKENEQPNIIFLQLESFMDPNLIKGVTFSENPVPNFEELIKNYSCGYLWVPCVGAGTANTEFEVQTGMNIDDFGPGEYPYRTVMQSTACESTAYNLKKLGYTAEAIHNNDATFYDRYKVFANLGYDTFTSIEFMNVTEKTPTGWAKDKILTSQITQALDSTQTKDYVYSISVQGHGDYPSTFPAGFTPKITAQGFFDLDATQAFDYYINQLNEMDTFIKELTDELSKRDEKTILVLYGDHLPGFSFENENLKNADIYQTQYVIWDNYGLPGRDLSLQAYQLSAHVLDKIGITEGIVTKFHQKQMGTANYLKDLKLLEYDLLYGDCDAYNGINPFKPTILQMGTNKISVEKAYNYKDYFCIEGSNFNDFSVVMVNGKEYSTEVINGDLLKVKDYNLKDSDIIYIIQRGEDKIELSRTKGFLYKKSP</sequence>
<dbReference type="GO" id="GO:0005886">
    <property type="term" value="C:plasma membrane"/>
    <property type="evidence" value="ECO:0007669"/>
    <property type="project" value="UniProtKB-SubCell"/>
</dbReference>
<evidence type="ECO:0000313" key="9">
    <source>
        <dbReference type="EMBL" id="SEW01656.1"/>
    </source>
</evidence>
<feature type="transmembrane region" description="Helical" evidence="7">
    <location>
        <begin position="76"/>
        <end position="96"/>
    </location>
</feature>
<keyword evidence="10" id="KW-1185">Reference proteome</keyword>
<dbReference type="PANTHER" id="PTHR47371:SF3">
    <property type="entry name" value="PHOSPHOGLYCEROL TRANSFERASE I"/>
    <property type="match status" value="1"/>
</dbReference>
<evidence type="ECO:0000256" key="7">
    <source>
        <dbReference type="SAM" id="Phobius"/>
    </source>
</evidence>
<keyword evidence="5 7" id="KW-1133">Transmembrane helix</keyword>
<dbReference type="RefSeq" id="WP_092451299.1">
    <property type="nucleotide sequence ID" value="NZ_FOJI01000003.1"/>
</dbReference>
<dbReference type="GO" id="GO:0016740">
    <property type="term" value="F:transferase activity"/>
    <property type="evidence" value="ECO:0007669"/>
    <property type="project" value="UniProtKB-KW"/>
</dbReference>
<dbReference type="PANTHER" id="PTHR47371">
    <property type="entry name" value="LIPOTEICHOIC ACID SYNTHASE"/>
    <property type="match status" value="1"/>
</dbReference>
<comment type="subcellular location">
    <subcellularLocation>
        <location evidence="1">Cell membrane</location>
        <topology evidence="1">Multi-pass membrane protein</topology>
    </subcellularLocation>
</comment>
<evidence type="ECO:0000313" key="10">
    <source>
        <dbReference type="Proteomes" id="UP000199701"/>
    </source>
</evidence>
<name>A0A1I0NJT9_9FIRM</name>
<evidence type="ECO:0000256" key="6">
    <source>
        <dbReference type="ARBA" id="ARBA00023136"/>
    </source>
</evidence>